<evidence type="ECO:0000256" key="1">
    <source>
        <dbReference type="ARBA" id="ARBA00004232"/>
    </source>
</evidence>
<dbReference type="GO" id="GO:0031965">
    <property type="term" value="C:nuclear membrane"/>
    <property type="evidence" value="ECO:0007669"/>
    <property type="project" value="UniProtKB-SubCell"/>
</dbReference>
<keyword evidence="10" id="KW-0906">Nuclear pore complex</keyword>
<dbReference type="GO" id="GO:0051028">
    <property type="term" value="P:mRNA transport"/>
    <property type="evidence" value="ECO:0007669"/>
    <property type="project" value="UniProtKB-KW"/>
</dbReference>
<keyword evidence="12" id="KW-0539">Nucleus</keyword>
<evidence type="ECO:0000313" key="14">
    <source>
        <dbReference type="EMBL" id="KAF6238153.1"/>
    </source>
</evidence>
<keyword evidence="6" id="KW-0509">mRNA transport</keyword>
<protein>
    <recommendedName>
        <fullName evidence="16">Nuclear envelope protein</fullName>
    </recommendedName>
</protein>
<organism evidence="14 15">
    <name type="scientific">Letharia columbiana</name>
    <dbReference type="NCBI Taxonomy" id="112416"/>
    <lineage>
        <taxon>Eukaryota</taxon>
        <taxon>Fungi</taxon>
        <taxon>Dikarya</taxon>
        <taxon>Ascomycota</taxon>
        <taxon>Pezizomycotina</taxon>
        <taxon>Lecanoromycetes</taxon>
        <taxon>OSLEUM clade</taxon>
        <taxon>Lecanoromycetidae</taxon>
        <taxon>Lecanorales</taxon>
        <taxon>Lecanorineae</taxon>
        <taxon>Parmeliaceae</taxon>
        <taxon>Letharia</taxon>
    </lineage>
</organism>
<dbReference type="Proteomes" id="UP000578531">
    <property type="component" value="Unassembled WGS sequence"/>
</dbReference>
<dbReference type="PANTHER" id="PTHR13269">
    <property type="entry name" value="NUCLEOPORIN NDC1"/>
    <property type="match status" value="1"/>
</dbReference>
<evidence type="ECO:0000256" key="3">
    <source>
        <dbReference type="ARBA" id="ARBA00005760"/>
    </source>
</evidence>
<dbReference type="Pfam" id="PF09531">
    <property type="entry name" value="Ndc1_Nup"/>
    <property type="match status" value="1"/>
</dbReference>
<evidence type="ECO:0000256" key="10">
    <source>
        <dbReference type="ARBA" id="ARBA00023132"/>
    </source>
</evidence>
<dbReference type="GO" id="GO:0070631">
    <property type="term" value="P:spindle pole body localization"/>
    <property type="evidence" value="ECO:0007669"/>
    <property type="project" value="TreeGrafter"/>
</dbReference>
<feature type="transmembrane region" description="Helical" evidence="13">
    <location>
        <begin position="164"/>
        <end position="184"/>
    </location>
</feature>
<dbReference type="RefSeq" id="XP_037167467.1">
    <property type="nucleotide sequence ID" value="XM_037305712.1"/>
</dbReference>
<dbReference type="AlphaFoldDB" id="A0A8H6L7B9"/>
<keyword evidence="15" id="KW-1185">Reference proteome</keyword>
<feature type="transmembrane region" description="Helical" evidence="13">
    <location>
        <begin position="226"/>
        <end position="245"/>
    </location>
</feature>
<evidence type="ECO:0000256" key="13">
    <source>
        <dbReference type="SAM" id="Phobius"/>
    </source>
</evidence>
<evidence type="ECO:0000256" key="8">
    <source>
        <dbReference type="ARBA" id="ARBA00022989"/>
    </source>
</evidence>
<dbReference type="GO" id="GO:0015031">
    <property type="term" value="P:protein transport"/>
    <property type="evidence" value="ECO:0007669"/>
    <property type="project" value="UniProtKB-KW"/>
</dbReference>
<comment type="similarity">
    <text evidence="3">Belongs to the NDC1 family.</text>
</comment>
<keyword evidence="11 13" id="KW-0472">Membrane</keyword>
<feature type="transmembrane region" description="Helical" evidence="13">
    <location>
        <begin position="252"/>
        <end position="271"/>
    </location>
</feature>
<gene>
    <name evidence="14" type="ORF">HO173_003787</name>
</gene>
<feature type="transmembrane region" description="Helical" evidence="13">
    <location>
        <begin position="21"/>
        <end position="40"/>
    </location>
</feature>
<dbReference type="PANTHER" id="PTHR13269:SF6">
    <property type="entry name" value="NUCLEOPORIN NDC1"/>
    <property type="match status" value="1"/>
</dbReference>
<evidence type="ECO:0000256" key="4">
    <source>
        <dbReference type="ARBA" id="ARBA00022448"/>
    </source>
</evidence>
<evidence type="ECO:0000256" key="11">
    <source>
        <dbReference type="ARBA" id="ARBA00023136"/>
    </source>
</evidence>
<keyword evidence="9" id="KW-0811">Translocation</keyword>
<evidence type="ECO:0000256" key="6">
    <source>
        <dbReference type="ARBA" id="ARBA00022816"/>
    </source>
</evidence>
<name>A0A8H6L7B9_9LECA</name>
<dbReference type="GO" id="GO:0070762">
    <property type="term" value="C:nuclear pore transmembrane ring"/>
    <property type="evidence" value="ECO:0007669"/>
    <property type="project" value="TreeGrafter"/>
</dbReference>
<evidence type="ECO:0000256" key="12">
    <source>
        <dbReference type="ARBA" id="ARBA00023242"/>
    </source>
</evidence>
<dbReference type="EMBL" id="JACCJC010000011">
    <property type="protein sequence ID" value="KAF6238153.1"/>
    <property type="molecule type" value="Genomic_DNA"/>
</dbReference>
<reference evidence="14 15" key="1">
    <citation type="journal article" date="2020" name="Genomics">
        <title>Complete, high-quality genomes from long-read metagenomic sequencing of two wolf lichen thalli reveals enigmatic genome architecture.</title>
        <authorList>
            <person name="McKenzie S.K."/>
            <person name="Walston R.F."/>
            <person name="Allen J.L."/>
        </authorList>
    </citation>
    <scope>NUCLEOTIDE SEQUENCE [LARGE SCALE GENOMIC DNA]</scope>
    <source>
        <strain evidence="14">WasteWater2</strain>
    </source>
</reference>
<evidence type="ECO:0000256" key="5">
    <source>
        <dbReference type="ARBA" id="ARBA00022692"/>
    </source>
</evidence>
<evidence type="ECO:0000256" key="2">
    <source>
        <dbReference type="ARBA" id="ARBA00004567"/>
    </source>
</evidence>
<dbReference type="GeneID" id="59285453"/>
<keyword evidence="7" id="KW-0653">Protein transport</keyword>
<dbReference type="InterPro" id="IPR019049">
    <property type="entry name" value="Nucleoporin_prot_Ndc1/Nup"/>
</dbReference>
<sequence>MASLRPPLYRQFLTPALHRRFTSAALITLVVCYAEAVLIADKSSIFWFWFPIGPAGIRTLLLFVSALSIFVLRVAQLHLGMAEKMPRQDSSTENASGSRTTASPFETFTRYLFRLNTVQTLAWYLFSAWWFSEVYMWSVPESANLGWVAAGKAWERKRLNERPIYLRSVFFMLAVLQSGLHLYYNYDSVALPVMQAKTDASSGQPPKQEHPVLQLKVLLPSLSREIGTRATGMAILGPVVYALFIRRAAWSCSLYFAALLWDVPASQLSYIPPYHYSLILRSLTSGALLITLWEFSNAIFSAYLTLEPMKREQPLTGASKDPNASLLTGLKAKREVIRTFAFCELALISQRFAARRKAIFADIDRPTGSAWTQIMTLCVGNILAISNRIAEFQNPTTKSVAPPQRITIESLPSISSAPLRKENIFSNARTPATTREKIESSFGTIAKSYGQSPQPAKPLKFLESQRAEGEKYIGVARQKLLTQGQQESLSSSGLLAQYNAYLIRFLRTPFGRLFRRTFKRRVSTVVLGSPFGELNPIIDSVNALTALALASLTEDNYGKVAKDVPLLIQVFVSVIQSVEGFVRDLPVHWTDVEFSESDRRAEEVDLVVGTLKAGLKEMVDAFGKYAAELGLTERDMKAARRVAGIEGDE</sequence>
<dbReference type="GO" id="GO:0006999">
    <property type="term" value="P:nuclear pore organization"/>
    <property type="evidence" value="ECO:0007669"/>
    <property type="project" value="TreeGrafter"/>
</dbReference>
<evidence type="ECO:0000256" key="9">
    <source>
        <dbReference type="ARBA" id="ARBA00023010"/>
    </source>
</evidence>
<evidence type="ECO:0000313" key="15">
    <source>
        <dbReference type="Proteomes" id="UP000578531"/>
    </source>
</evidence>
<keyword evidence="4" id="KW-0813">Transport</keyword>
<evidence type="ECO:0000256" key="7">
    <source>
        <dbReference type="ARBA" id="ARBA00022927"/>
    </source>
</evidence>
<dbReference type="GO" id="GO:0106166">
    <property type="term" value="F:spindle pole body-nuclear membrane anchor activity"/>
    <property type="evidence" value="ECO:0007669"/>
    <property type="project" value="TreeGrafter"/>
</dbReference>
<dbReference type="GO" id="GO:0005816">
    <property type="term" value="C:spindle pole body"/>
    <property type="evidence" value="ECO:0007669"/>
    <property type="project" value="TreeGrafter"/>
</dbReference>
<dbReference type="OrthoDB" id="67850at2759"/>
<feature type="transmembrane region" description="Helical" evidence="13">
    <location>
        <begin position="46"/>
        <end position="75"/>
    </location>
</feature>
<accession>A0A8H6L7B9</accession>
<keyword evidence="8 13" id="KW-1133">Transmembrane helix</keyword>
<keyword evidence="5 13" id="KW-0812">Transmembrane</keyword>
<comment type="caution">
    <text evidence="14">The sequence shown here is derived from an EMBL/GenBank/DDBJ whole genome shotgun (WGS) entry which is preliminary data.</text>
</comment>
<evidence type="ECO:0008006" key="16">
    <source>
        <dbReference type="Google" id="ProtNLM"/>
    </source>
</evidence>
<proteinExistence type="inferred from homology"/>
<comment type="subcellular location">
    <subcellularLocation>
        <location evidence="1">Nucleus membrane</location>
        <topology evidence="1">Multi-pass membrane protein</topology>
    </subcellularLocation>
    <subcellularLocation>
        <location evidence="2">Nucleus</location>
        <location evidence="2">Nuclear pore complex</location>
    </subcellularLocation>
</comment>